<dbReference type="KEGG" id="spad:DVK44_02690"/>
<evidence type="ECO:0000313" key="2">
    <source>
        <dbReference type="EMBL" id="AXG76764.1"/>
    </source>
</evidence>
<feature type="region of interest" description="Disordered" evidence="1">
    <location>
        <begin position="1"/>
        <end position="47"/>
    </location>
</feature>
<keyword evidence="3" id="KW-1185">Reference proteome</keyword>
<dbReference type="Proteomes" id="UP000253868">
    <property type="component" value="Chromosome"/>
</dbReference>
<dbReference type="RefSeq" id="WP_114658143.1">
    <property type="nucleotide sequence ID" value="NZ_CP031194.1"/>
</dbReference>
<accession>A0A345HJ90</accession>
<sequence>MATVNISVEDDTTEGDTTAHPPPTVFAAWDDRRLPGPPGLPGLWGRHDGSLGHPGRHWTSTCLRGLGGELEIR</sequence>
<proteinExistence type="predicted"/>
<organism evidence="2 3">
    <name type="scientific">Streptomyces paludis</name>
    <dbReference type="NCBI Taxonomy" id="2282738"/>
    <lineage>
        <taxon>Bacteria</taxon>
        <taxon>Bacillati</taxon>
        <taxon>Actinomycetota</taxon>
        <taxon>Actinomycetes</taxon>
        <taxon>Kitasatosporales</taxon>
        <taxon>Streptomycetaceae</taxon>
        <taxon>Streptomyces</taxon>
    </lineage>
</organism>
<dbReference type="EMBL" id="CP031194">
    <property type="protein sequence ID" value="AXG76764.1"/>
    <property type="molecule type" value="Genomic_DNA"/>
</dbReference>
<name>A0A345HJ90_9ACTN</name>
<evidence type="ECO:0000313" key="3">
    <source>
        <dbReference type="Proteomes" id="UP000253868"/>
    </source>
</evidence>
<evidence type="ECO:0000256" key="1">
    <source>
        <dbReference type="SAM" id="MobiDB-lite"/>
    </source>
</evidence>
<protein>
    <submittedName>
        <fullName evidence="2">Uncharacterized protein</fullName>
    </submittedName>
</protein>
<dbReference type="AlphaFoldDB" id="A0A345HJ90"/>
<gene>
    <name evidence="2" type="ORF">DVK44_02690</name>
</gene>
<reference evidence="3" key="1">
    <citation type="submission" date="2018-07" db="EMBL/GenBank/DDBJ databases">
        <authorList>
            <person name="Zhao J."/>
        </authorList>
    </citation>
    <scope>NUCLEOTIDE SEQUENCE [LARGE SCALE GENOMIC DNA]</scope>
    <source>
        <strain evidence="3">GSSD-12</strain>
    </source>
</reference>